<dbReference type="Proteomes" id="UP000009375">
    <property type="component" value="Unassembled WGS sequence"/>
</dbReference>
<evidence type="ECO:0000256" key="2">
    <source>
        <dbReference type="PROSITE-ProRule" id="PRU00703"/>
    </source>
</evidence>
<proteinExistence type="predicted"/>
<dbReference type="CDD" id="cd02205">
    <property type="entry name" value="CBS_pair_SF"/>
    <property type="match status" value="2"/>
</dbReference>
<dbReference type="EMBL" id="GG730077">
    <property type="protein sequence ID" value="EEZ92472.1"/>
    <property type="molecule type" value="Genomic_DNA"/>
</dbReference>
<name>D2EGQ2_PARA4</name>
<dbReference type="PANTHER" id="PTHR43080:SF2">
    <property type="entry name" value="CBS DOMAIN-CONTAINING PROTEIN"/>
    <property type="match status" value="1"/>
</dbReference>
<dbReference type="SMART" id="SM00116">
    <property type="entry name" value="CBS"/>
    <property type="match status" value="4"/>
</dbReference>
<dbReference type="SUPFAM" id="SSF54631">
    <property type="entry name" value="CBS-domain pair"/>
    <property type="match status" value="3"/>
</dbReference>
<keyword evidence="1 2" id="KW-0129">CBS domain</keyword>
<dbReference type="InterPro" id="IPR000644">
    <property type="entry name" value="CBS_dom"/>
</dbReference>
<sequence>MNNAKIMTKKVVTVESNTNIEKALEIMDSKKIKELPVVQNKKYAGLILYYDLLSRDINKNLKAADFMKKAPAVLAKDSISKTISIMQDSGVGALPVVDEDKKVIGIISDFDVLKLLINDRIFDSFKVEDVVIRRFPILRTDDTIGRAQKLAAINRIDNLPIVDNFGKLLGQISTSDILSYIFEKKLTKSKGKKDMLKEEKLPTERNIMEIAKSEIPKLNLTLNLRRALELMLTSKIKSGIVIDSNGKPVGILSRLKILDLLSGRNMGEAIDLTISGDYDWEFAILVRNEINKKERLLVNSAGIKIIKINVKTIKKTNNQYQINLLAIGKKKYNIKADGIAKEMIFEEIMDKLDSALERIKN</sequence>
<dbReference type="InterPro" id="IPR046342">
    <property type="entry name" value="CBS_dom_sf"/>
</dbReference>
<reference evidence="4 5" key="1">
    <citation type="journal article" date="2010" name="Proc. Natl. Acad. Sci. U.S.A.">
        <title>Enigmatic, ultrasmall, uncultivated Archaea.</title>
        <authorList>
            <person name="Baker B.J."/>
            <person name="Comolli L.R."/>
            <person name="Dick G.J."/>
            <person name="Hauser L.J."/>
            <person name="Hyatt D."/>
            <person name="Dill B.D."/>
            <person name="Land M.L."/>
            <person name="Verberkmoes N.C."/>
            <person name="Hettich R.L."/>
            <person name="Banfield J.F."/>
        </authorList>
    </citation>
    <scope>NUCLEOTIDE SEQUENCE [LARGE SCALE GENOMIC DNA]</scope>
</reference>
<evidence type="ECO:0000259" key="3">
    <source>
        <dbReference type="PROSITE" id="PS51371"/>
    </source>
</evidence>
<dbReference type="Gene3D" id="3.10.580.10">
    <property type="entry name" value="CBS-domain"/>
    <property type="match status" value="2"/>
</dbReference>
<dbReference type="PANTHER" id="PTHR43080">
    <property type="entry name" value="CBS DOMAIN-CONTAINING PROTEIN CBSX3, MITOCHONDRIAL"/>
    <property type="match status" value="1"/>
</dbReference>
<evidence type="ECO:0000313" key="4">
    <source>
        <dbReference type="EMBL" id="EEZ92472.1"/>
    </source>
</evidence>
<dbReference type="AlphaFoldDB" id="D2EGQ2"/>
<dbReference type="Gene3D" id="3.90.1280.20">
    <property type="match status" value="1"/>
</dbReference>
<protein>
    <submittedName>
        <fullName evidence="4">CBS domain containing membrane protein</fullName>
    </submittedName>
</protein>
<feature type="domain" description="CBS" evidence="3">
    <location>
        <begin position="66"/>
        <end position="124"/>
    </location>
</feature>
<dbReference type="Pfam" id="PF00571">
    <property type="entry name" value="CBS"/>
    <property type="match status" value="4"/>
</dbReference>
<organism evidence="4 5">
    <name type="scientific">Candidatus Parvarchaeum acidiphilum ARMAN-4</name>
    <dbReference type="NCBI Taxonomy" id="662760"/>
    <lineage>
        <taxon>Archaea</taxon>
        <taxon>Candidatus Parvarchaeota</taxon>
        <taxon>Candidatus Parvarchaeum</taxon>
    </lineage>
</organism>
<dbReference type="PROSITE" id="PS51371">
    <property type="entry name" value="CBS"/>
    <property type="match status" value="4"/>
</dbReference>
<gene>
    <name evidence="4" type="ORF">BJBARM4_0951</name>
</gene>
<accession>D2EGQ2</accession>
<feature type="domain" description="CBS" evidence="3">
    <location>
        <begin position="7"/>
        <end position="63"/>
    </location>
</feature>
<evidence type="ECO:0000313" key="5">
    <source>
        <dbReference type="Proteomes" id="UP000009375"/>
    </source>
</evidence>
<feature type="domain" description="CBS" evidence="3">
    <location>
        <begin position="131"/>
        <end position="189"/>
    </location>
</feature>
<dbReference type="InterPro" id="IPR051257">
    <property type="entry name" value="Diverse_CBS-Domain"/>
</dbReference>
<feature type="domain" description="CBS" evidence="3">
    <location>
        <begin position="210"/>
        <end position="268"/>
    </location>
</feature>
<evidence type="ECO:0000256" key="1">
    <source>
        <dbReference type="ARBA" id="ARBA00023122"/>
    </source>
</evidence>